<evidence type="ECO:0000256" key="1">
    <source>
        <dbReference type="SAM" id="Phobius"/>
    </source>
</evidence>
<organism evidence="2">
    <name type="scientific">Candidatus Heimdallarchaeum aukensis</name>
    <dbReference type="NCBI Taxonomy" id="2876573"/>
    <lineage>
        <taxon>Archaea</taxon>
        <taxon>Promethearchaeati</taxon>
        <taxon>Candidatus Heimdallarchaeota</taxon>
        <taxon>Candidatus Heimdallarchaeia (ex Rinke et al. 2021) (nom. nud.)</taxon>
        <taxon>Candidatus Heimdallarchaeales</taxon>
        <taxon>Candidatus Heimdallarchaeaceae</taxon>
        <taxon>Candidatus Heimdallarchaeum</taxon>
    </lineage>
</organism>
<protein>
    <recommendedName>
        <fullName evidence="3">DUF1295 domain-containing protein</fullName>
    </recommendedName>
</protein>
<reference evidence="2" key="1">
    <citation type="journal article" date="2022" name="Nat. Microbiol.">
        <title>Unique mobile elements and scalable gene flow at the prokaryote-eukaryote boundary revealed by circularized Asgard archaea genomes.</title>
        <authorList>
            <person name="Wu F."/>
            <person name="Speth D.R."/>
            <person name="Philosof A."/>
            <person name="Cremiere A."/>
            <person name="Narayanan A."/>
            <person name="Barco R.A."/>
            <person name="Connon S.A."/>
            <person name="Amend J.P."/>
            <person name="Antoshechkin I.A."/>
            <person name="Orphan V.J."/>
        </authorList>
    </citation>
    <scope>NUCLEOTIDE SEQUENCE</scope>
    <source>
        <strain evidence="2">PM71</strain>
    </source>
</reference>
<sequence length="190" mass="21963">MINDLWFWIIIGTIVMFLFIWLFVSIYRGIKHEMLQILGYLLLIAGLSLSIGSYPAPAYFDIIGGILGYIALIISFFSVLMANRRWVIRRGIKNLNKFRNLMIFAYARHPLTLAMIIVSLAVFMINNSVLSNVLCVMAGMCFILSSIEKDLFYEQQYGYPYKFYCSKVPRFNLILGFIRSFKTEKEESTG</sequence>
<gene>
    <name evidence="2" type="ORF">K9W45_04445</name>
</gene>
<feature type="transmembrane region" description="Helical" evidence="1">
    <location>
        <begin position="6"/>
        <end position="25"/>
    </location>
</feature>
<dbReference type="AlphaFoldDB" id="A0A9Y1BMF7"/>
<feature type="transmembrane region" description="Helical" evidence="1">
    <location>
        <begin position="129"/>
        <end position="147"/>
    </location>
</feature>
<dbReference type="Gene3D" id="1.20.120.1630">
    <property type="match status" value="1"/>
</dbReference>
<feature type="transmembrane region" description="Helical" evidence="1">
    <location>
        <begin position="62"/>
        <end position="82"/>
    </location>
</feature>
<keyword evidence="1" id="KW-0472">Membrane</keyword>
<keyword evidence="1" id="KW-0812">Transmembrane</keyword>
<dbReference type="EMBL" id="CP084166">
    <property type="protein sequence ID" value="UJG41718.1"/>
    <property type="molecule type" value="Genomic_DNA"/>
</dbReference>
<feature type="transmembrane region" description="Helical" evidence="1">
    <location>
        <begin position="103"/>
        <end position="123"/>
    </location>
</feature>
<feature type="transmembrane region" description="Helical" evidence="1">
    <location>
        <begin position="37"/>
        <end position="56"/>
    </location>
</feature>
<evidence type="ECO:0000313" key="2">
    <source>
        <dbReference type="EMBL" id="UJG41718.1"/>
    </source>
</evidence>
<dbReference type="Proteomes" id="UP001201020">
    <property type="component" value="Chromosome"/>
</dbReference>
<keyword evidence="1" id="KW-1133">Transmembrane helix</keyword>
<proteinExistence type="predicted"/>
<evidence type="ECO:0008006" key="3">
    <source>
        <dbReference type="Google" id="ProtNLM"/>
    </source>
</evidence>
<name>A0A9Y1BMF7_9ARCH</name>
<accession>A0A9Y1BMF7</accession>